<proteinExistence type="inferred from homology"/>
<evidence type="ECO:0000259" key="2">
    <source>
        <dbReference type="Pfam" id="PF03816"/>
    </source>
</evidence>
<dbReference type="Pfam" id="PF03816">
    <property type="entry name" value="LytR_cpsA_psr"/>
    <property type="match status" value="1"/>
</dbReference>
<accession>A0ABU8ZNG2</accession>
<feature type="domain" description="Cell envelope-related transcriptional attenuator" evidence="2">
    <location>
        <begin position="50"/>
        <end position="191"/>
    </location>
</feature>
<evidence type="ECO:0000256" key="1">
    <source>
        <dbReference type="ARBA" id="ARBA00006068"/>
    </source>
</evidence>
<keyword evidence="4" id="KW-1185">Reference proteome</keyword>
<dbReference type="Proteomes" id="UP001373159">
    <property type="component" value="Unassembled WGS sequence"/>
</dbReference>
<evidence type="ECO:0000313" key="3">
    <source>
        <dbReference type="EMBL" id="MEK0306530.1"/>
    </source>
</evidence>
<evidence type="ECO:0000313" key="4">
    <source>
        <dbReference type="Proteomes" id="UP001373159"/>
    </source>
</evidence>
<protein>
    <submittedName>
        <fullName evidence="3">LCP family protein</fullName>
    </submittedName>
</protein>
<dbReference type="EMBL" id="JBANBB010000001">
    <property type="protein sequence ID" value="MEK0306530.1"/>
    <property type="molecule type" value="Genomic_DNA"/>
</dbReference>
<dbReference type="RefSeq" id="WP_340469063.1">
    <property type="nucleotide sequence ID" value="NZ_JBANBB010000001.1"/>
</dbReference>
<dbReference type="InterPro" id="IPR050922">
    <property type="entry name" value="LytR/CpsA/Psr_CW_biosynth"/>
</dbReference>
<dbReference type="PANTHER" id="PTHR33392:SF6">
    <property type="entry name" value="POLYISOPRENYL-TEICHOIC ACID--PEPTIDOGLYCAN TEICHOIC ACID TRANSFERASE TAGU"/>
    <property type="match status" value="1"/>
</dbReference>
<comment type="similarity">
    <text evidence="1">Belongs to the LytR/CpsA/Psr (LCP) family.</text>
</comment>
<dbReference type="NCBIfam" id="TIGR00350">
    <property type="entry name" value="lytR_cpsA_psr"/>
    <property type="match status" value="1"/>
</dbReference>
<dbReference type="InterPro" id="IPR004474">
    <property type="entry name" value="LytR_CpsA_psr"/>
</dbReference>
<organism evidence="3 4">
    <name type="scientific">Bifidobacterium favimelis</name>
    <dbReference type="NCBI Taxonomy" id="3122979"/>
    <lineage>
        <taxon>Bacteria</taxon>
        <taxon>Bacillati</taxon>
        <taxon>Actinomycetota</taxon>
        <taxon>Actinomycetes</taxon>
        <taxon>Bifidobacteriales</taxon>
        <taxon>Bifidobacteriaceae</taxon>
        <taxon>Bifidobacterium</taxon>
    </lineage>
</organism>
<gene>
    <name evidence="3" type="ORF">V8P97_03470</name>
</gene>
<reference evidence="3 4" key="1">
    <citation type="submission" date="2024-02" db="EMBL/GenBank/DDBJ databases">
        <title>Bifidobacterium honeyensis sp. nov., isolated from the comb honey.</title>
        <authorList>
            <person name="Liu W."/>
            <person name="Li Y."/>
        </authorList>
    </citation>
    <scope>NUCLEOTIDE SEQUENCE [LARGE SCALE GENOMIC DNA]</scope>
    <source>
        <strain evidence="3 4">IMAU50988</strain>
    </source>
</reference>
<comment type="caution">
    <text evidence="3">The sequence shown here is derived from an EMBL/GenBank/DDBJ whole genome shotgun (WGS) entry which is preliminary data.</text>
</comment>
<dbReference type="PANTHER" id="PTHR33392">
    <property type="entry name" value="POLYISOPRENYL-TEICHOIC ACID--PEPTIDOGLYCAN TEICHOIC ACID TRANSFERASE TAGU"/>
    <property type="match status" value="1"/>
</dbReference>
<sequence>MWTWVGRQLNHENMLTGAPASSASTWLILGSDQRDGTPGTGNVGDAPGFRTDTILVLTQPKHGASSLISIPRDSLVKVKGSDMKINAAANLAGYPALTEQVEAITGHKIDHVVMIRFGGLEQVVDAIGGVNLCYDRTVNDVRSGMNWTAGCHDADGGTALAFSRMRYSDPKGDFGRAERQRQVIGAITKKAFTPSVLLSPSRATKLISTALKSVLVDESANPWTVMRMALAFRKASGGQGVTGSVYWSNPDYRPGNVGSSVLLDAAKNTELFQQLDQGSHEPGVVGGQSGR</sequence>
<dbReference type="Gene3D" id="3.40.630.190">
    <property type="entry name" value="LCP protein"/>
    <property type="match status" value="1"/>
</dbReference>
<name>A0ABU8ZNG2_9BIFI</name>